<protein>
    <recommendedName>
        <fullName evidence="2">Spondin domain-containing protein</fullName>
    </recommendedName>
</protein>
<feature type="domain" description="Spondin" evidence="2">
    <location>
        <begin position="35"/>
        <end position="153"/>
    </location>
</feature>
<dbReference type="InterPro" id="IPR038678">
    <property type="entry name" value="Spondin_N_sf"/>
</dbReference>
<evidence type="ECO:0000259" key="2">
    <source>
        <dbReference type="Pfam" id="PF06468"/>
    </source>
</evidence>
<gene>
    <name evidence="3" type="ORF">MNBD_NITROSPIRAE01-538</name>
</gene>
<dbReference type="Gene3D" id="2.60.40.2130">
    <property type="entry name" value="F-spondin domain"/>
    <property type="match status" value="1"/>
</dbReference>
<evidence type="ECO:0000313" key="3">
    <source>
        <dbReference type="EMBL" id="VAX31353.1"/>
    </source>
</evidence>
<dbReference type="EMBL" id="UOGF01000074">
    <property type="protein sequence ID" value="VAX31353.1"/>
    <property type="molecule type" value="Genomic_DNA"/>
</dbReference>
<dbReference type="AlphaFoldDB" id="A0A3B1D3H2"/>
<evidence type="ECO:0000256" key="1">
    <source>
        <dbReference type="SAM" id="MobiDB-lite"/>
    </source>
</evidence>
<proteinExistence type="predicted"/>
<reference evidence="3" key="1">
    <citation type="submission" date="2018-06" db="EMBL/GenBank/DDBJ databases">
        <authorList>
            <person name="Zhirakovskaya E."/>
        </authorList>
    </citation>
    <scope>NUCLEOTIDE SEQUENCE</scope>
</reference>
<dbReference type="NCBIfam" id="NF038123">
    <property type="entry name" value="NF038123_dom"/>
    <property type="match status" value="1"/>
</dbReference>
<organism evidence="3">
    <name type="scientific">hydrothermal vent metagenome</name>
    <dbReference type="NCBI Taxonomy" id="652676"/>
    <lineage>
        <taxon>unclassified sequences</taxon>
        <taxon>metagenomes</taxon>
        <taxon>ecological metagenomes</taxon>
    </lineage>
</organism>
<feature type="region of interest" description="Disordered" evidence="1">
    <location>
        <begin position="162"/>
        <end position="182"/>
    </location>
</feature>
<accession>A0A3B1D3H2</accession>
<sequence>MKKMLTAAFATLVFTTPTLAQNVRVDVTNLSNAIYFTPLLVATHPESTHLFEGGSPASANLQIMAEGGDTSGLIVDLMGISADISDNPAGGFLVPGASTHAIFPKGGQNTHLSLVAMLLPTNDGFVGLDALEIPSSEGIYTYFLNAYDAGTEANDEIINGGGATGTPGIPADPGGNSGTGGSGVTTTENNTMVHIHRGVLGDMDPVAGKSDLTTNVHRWLNPIAKIVITVN</sequence>
<dbReference type="InterPro" id="IPR009465">
    <property type="entry name" value="Spondin_N"/>
</dbReference>
<name>A0A3B1D3H2_9ZZZZ</name>
<dbReference type="Pfam" id="PF06468">
    <property type="entry name" value="Spond_N"/>
    <property type="match status" value="1"/>
</dbReference>